<feature type="domain" description="Mannosylglycerate hydrolase MGH1-like glycoside hydrolase" evidence="2">
    <location>
        <begin position="426"/>
        <end position="582"/>
    </location>
</feature>
<dbReference type="EMBL" id="JBCGDC010000003">
    <property type="protein sequence ID" value="MFB6391791.1"/>
    <property type="molecule type" value="Genomic_DNA"/>
</dbReference>
<dbReference type="SUPFAM" id="SSF48208">
    <property type="entry name" value="Six-hairpin glycosidases"/>
    <property type="match status" value="1"/>
</dbReference>
<accession>A0ABV5CIG8</accession>
<protein>
    <submittedName>
        <fullName evidence="3">Glycogen debranching N-terminal domain-containing protein</fullName>
    </submittedName>
</protein>
<dbReference type="InterPro" id="IPR054491">
    <property type="entry name" value="MGH1-like_GH"/>
</dbReference>
<dbReference type="InterPro" id="IPR012341">
    <property type="entry name" value="6hp_glycosidase-like_sf"/>
</dbReference>
<dbReference type="Pfam" id="PF14742">
    <property type="entry name" value="GDE_N_bis"/>
    <property type="match status" value="1"/>
</dbReference>
<proteinExistence type="predicted"/>
<evidence type="ECO:0000313" key="4">
    <source>
        <dbReference type="Proteomes" id="UP001582793"/>
    </source>
</evidence>
<keyword evidence="4" id="KW-1185">Reference proteome</keyword>
<dbReference type="InterPro" id="IPR008928">
    <property type="entry name" value="6-hairpin_glycosidase_sf"/>
</dbReference>
<gene>
    <name evidence="3" type="ORF">AAFH96_01560</name>
</gene>
<dbReference type="InterPro" id="IPR032856">
    <property type="entry name" value="GDE_N_bis"/>
</dbReference>
<feature type="domain" description="Putative glycogen debranching enzyme N-terminal" evidence="1">
    <location>
        <begin position="8"/>
        <end position="188"/>
    </location>
</feature>
<organism evidence="3 4">
    <name type="scientific">Polymorphospora lycopeni</name>
    <dbReference type="NCBI Taxonomy" id="3140240"/>
    <lineage>
        <taxon>Bacteria</taxon>
        <taxon>Bacillati</taxon>
        <taxon>Actinomycetota</taxon>
        <taxon>Actinomycetes</taxon>
        <taxon>Micromonosporales</taxon>
        <taxon>Micromonosporaceae</taxon>
        <taxon>Polymorphospora</taxon>
    </lineage>
</organism>
<evidence type="ECO:0000313" key="3">
    <source>
        <dbReference type="EMBL" id="MFB6391791.1"/>
    </source>
</evidence>
<dbReference type="Proteomes" id="UP001582793">
    <property type="component" value="Unassembled WGS sequence"/>
</dbReference>
<evidence type="ECO:0000259" key="1">
    <source>
        <dbReference type="Pfam" id="PF14742"/>
    </source>
</evidence>
<comment type="caution">
    <text evidence="3">The sequence shown here is derived from an EMBL/GenBank/DDBJ whole genome shotgun (WGS) entry which is preliminary data.</text>
</comment>
<name>A0ABV5CIG8_9ACTN</name>
<dbReference type="Pfam" id="PF22422">
    <property type="entry name" value="MGH1-like_GH"/>
    <property type="match status" value="1"/>
</dbReference>
<sequence length="680" mass="76954">MNPVSIYYGNLFMTCDRKGDVEPSRQMPLGLFFFDTRFLSTWRLTVNGERLQTLSIDDLQYFESRFFLTPGQPTHYVDTDISVFRHRWAGDAFEERVSVQNHSKEPMDLTIRLDIGADFAELIDIKHGVQRHRETTTTIRDGVLTVRYERGVFVRETLVASSQPCATDDNGMTFTTRVEPHGIWHTDLRVTALLRPAKPADLREALPGHRLRSTEQIRQELDDWVSGAPRLRTDYEPLQQTYQRSLSDLVALRYKGLNYREYQPLAGMPWFMNLFGRDAIFSRMQALPFLPQTCVPALRILSLAQGARIDPFRGEEPGKILQELRYDESAAFNERPHAILYAAADTTPLFVILLDEYERWTGDTELVNELRFEATQALDWIDRYADLVGNGYLWYGPHGSTDGTVGQSWKCSDEGVSFRDGRLAGYPQAACEIQGYVYDAKCRAARLARRVWGDPEYADRLEREAAALRERFNRDFWIEDRGYYAAALQADGQQVDSLTSNIGHLLWSGIVEPDRAEAVVSHLLGPTLFSGWGIRTLATTEQRYNPIGYHTGTVWPFDNSIIAWGLRRYGFRPEAARVAAAILGAGRYFGGRLPEALAGYDSTLTKYPVLYASAGAPHATSAGAPLLFLRTLLGLEPYDDHLVVDPAVPEEMGQIELHDIPGRWGRLDALGRGQPGIARR</sequence>
<evidence type="ECO:0000259" key="2">
    <source>
        <dbReference type="Pfam" id="PF22422"/>
    </source>
</evidence>
<dbReference type="Gene3D" id="1.50.10.10">
    <property type="match status" value="1"/>
</dbReference>
<reference evidence="3 4" key="1">
    <citation type="submission" date="2024-04" db="EMBL/GenBank/DDBJ databases">
        <title>Polymorphospora sp. isolated from Baiyangdian Lake in Xiong'an New Area.</title>
        <authorList>
            <person name="Zhang X."/>
            <person name="Liu J."/>
        </authorList>
    </citation>
    <scope>NUCLEOTIDE SEQUENCE [LARGE SCALE GENOMIC DNA]</scope>
    <source>
        <strain evidence="3 4">2-325</strain>
    </source>
</reference>
<dbReference type="RefSeq" id="WP_375732732.1">
    <property type="nucleotide sequence ID" value="NZ_JBCGDC010000003.1"/>
</dbReference>